<feature type="transmembrane region" description="Helical" evidence="9">
    <location>
        <begin position="155"/>
        <end position="184"/>
    </location>
</feature>
<keyword evidence="12" id="KW-1185">Reference proteome</keyword>
<dbReference type="InterPro" id="IPR027417">
    <property type="entry name" value="P-loop_NTPase"/>
</dbReference>
<dbReference type="CDD" id="cd06581">
    <property type="entry name" value="TM_PBP1_LivM_like"/>
    <property type="match status" value="1"/>
</dbReference>
<dbReference type="GO" id="GO:0005524">
    <property type="term" value="F:ATP binding"/>
    <property type="evidence" value="ECO:0007669"/>
    <property type="project" value="UniProtKB-KW"/>
</dbReference>
<keyword evidence="2" id="KW-0813">Transport</keyword>
<evidence type="ECO:0000256" key="9">
    <source>
        <dbReference type="SAM" id="Phobius"/>
    </source>
</evidence>
<feature type="transmembrane region" description="Helical" evidence="9">
    <location>
        <begin position="196"/>
        <end position="217"/>
    </location>
</feature>
<dbReference type="Pfam" id="PF00005">
    <property type="entry name" value="ABC_tran"/>
    <property type="match status" value="1"/>
</dbReference>
<evidence type="ECO:0000256" key="1">
    <source>
        <dbReference type="ARBA" id="ARBA00004651"/>
    </source>
</evidence>
<accession>A0A1G8D239</accession>
<dbReference type="InterPro" id="IPR001851">
    <property type="entry name" value="ABC_transp_permease"/>
</dbReference>
<sequence length="521" mass="55450">MTFMVAVLAAIALGIITGVPGLRLASWSLGMVTFFMVLLVPDIVQLLSPFTGGSAGLAGIPPPSLFGHDFDTESLYILVIAVTIVVIALLRNYIVSRHGTALKVIKQSPDLARSLGYSVPRMKLTAYVISAFPAGAAGCLFAYDHSVVTPESFSFSLTVAILAASIIGGSSSIYGAVFGATVMVIGPLRAGVFQEFALVFFGLLLVVGGLFLTNGAANLLDKAFRRIFVKNDLMPDVREALQNPKTLPQLTGCRLRVSGLNKNFNGNQALKNVHFVAEPGQIIALIGPNGSGKTTLLNAISGFVRPDSGEIRVGDSPLTRLSAHHIARRGVARTFQTPLIPRGLTVAEVVASARYRSEATSVISGMLTLPDTRGAIRRDRDTAISLLSVMGVVELADVLADDLPLGTRRIVEVARALASSPSLLLLDEPASGLDEVEVHVLADVVRRLRDAGATIVIVEHNFEMITSVADRIDVLHLGHVIASGSANQVRNNPAVIESYLGRAARQRAENDRGSDRSWNPR</sequence>
<dbReference type="SUPFAM" id="SSF52540">
    <property type="entry name" value="P-loop containing nucleoside triphosphate hydrolases"/>
    <property type="match status" value="1"/>
</dbReference>
<dbReference type="EMBL" id="FNBE01000024">
    <property type="protein sequence ID" value="SDH51796.1"/>
    <property type="molecule type" value="Genomic_DNA"/>
</dbReference>
<dbReference type="Proteomes" id="UP000198967">
    <property type="component" value="Unassembled WGS sequence"/>
</dbReference>
<dbReference type="PROSITE" id="PS50893">
    <property type="entry name" value="ABC_TRANSPORTER_2"/>
    <property type="match status" value="1"/>
</dbReference>
<keyword evidence="8 9" id="KW-0472">Membrane</keyword>
<keyword evidence="7 9" id="KW-1133">Transmembrane helix</keyword>
<dbReference type="SMART" id="SM00382">
    <property type="entry name" value="AAA"/>
    <property type="match status" value="1"/>
</dbReference>
<dbReference type="GO" id="GO:0016887">
    <property type="term" value="F:ATP hydrolysis activity"/>
    <property type="evidence" value="ECO:0007669"/>
    <property type="project" value="InterPro"/>
</dbReference>
<dbReference type="InterPro" id="IPR003439">
    <property type="entry name" value="ABC_transporter-like_ATP-bd"/>
</dbReference>
<evidence type="ECO:0000259" key="10">
    <source>
        <dbReference type="PROSITE" id="PS50893"/>
    </source>
</evidence>
<comment type="subcellular location">
    <subcellularLocation>
        <location evidence="1">Cell membrane</location>
        <topology evidence="1">Multi-pass membrane protein</topology>
    </subcellularLocation>
</comment>
<dbReference type="Pfam" id="PF02653">
    <property type="entry name" value="BPD_transp_2"/>
    <property type="match status" value="1"/>
</dbReference>
<evidence type="ECO:0000256" key="8">
    <source>
        <dbReference type="ARBA" id="ARBA00023136"/>
    </source>
</evidence>
<dbReference type="STRING" id="366584.SAMN05216377_12434"/>
<evidence type="ECO:0000256" key="6">
    <source>
        <dbReference type="ARBA" id="ARBA00022840"/>
    </source>
</evidence>
<evidence type="ECO:0000256" key="7">
    <source>
        <dbReference type="ARBA" id="ARBA00022989"/>
    </source>
</evidence>
<proteinExistence type="predicted"/>
<dbReference type="InterPro" id="IPR003593">
    <property type="entry name" value="AAA+_ATPase"/>
</dbReference>
<feature type="transmembrane region" description="Helical" evidence="9">
    <location>
        <begin position="124"/>
        <end position="143"/>
    </location>
</feature>
<dbReference type="InterPro" id="IPR032823">
    <property type="entry name" value="BCA_ABC_TP_C"/>
</dbReference>
<keyword evidence="3" id="KW-1003">Cell membrane</keyword>
<evidence type="ECO:0000256" key="4">
    <source>
        <dbReference type="ARBA" id="ARBA00022692"/>
    </source>
</evidence>
<dbReference type="Pfam" id="PF12399">
    <property type="entry name" value="BCA_ABC_TP_C"/>
    <property type="match status" value="1"/>
</dbReference>
<evidence type="ECO:0000256" key="2">
    <source>
        <dbReference type="ARBA" id="ARBA00022448"/>
    </source>
</evidence>
<dbReference type="GO" id="GO:0015658">
    <property type="term" value="F:branched-chain amino acid transmembrane transporter activity"/>
    <property type="evidence" value="ECO:0007669"/>
    <property type="project" value="InterPro"/>
</dbReference>
<dbReference type="InterPro" id="IPR051120">
    <property type="entry name" value="ABC_AA/LPS_Transport"/>
</dbReference>
<organism evidence="11 12">
    <name type="scientific">Pseudonocardia oroxyli</name>
    <dbReference type="NCBI Taxonomy" id="366584"/>
    <lineage>
        <taxon>Bacteria</taxon>
        <taxon>Bacillati</taxon>
        <taxon>Actinomycetota</taxon>
        <taxon>Actinomycetes</taxon>
        <taxon>Pseudonocardiales</taxon>
        <taxon>Pseudonocardiaceae</taxon>
        <taxon>Pseudonocardia</taxon>
    </lineage>
</organism>
<evidence type="ECO:0000256" key="3">
    <source>
        <dbReference type="ARBA" id="ARBA00022475"/>
    </source>
</evidence>
<evidence type="ECO:0000256" key="5">
    <source>
        <dbReference type="ARBA" id="ARBA00022741"/>
    </source>
</evidence>
<dbReference type="Gene3D" id="3.40.50.300">
    <property type="entry name" value="P-loop containing nucleotide triphosphate hydrolases"/>
    <property type="match status" value="1"/>
</dbReference>
<dbReference type="GO" id="GO:0005886">
    <property type="term" value="C:plasma membrane"/>
    <property type="evidence" value="ECO:0007669"/>
    <property type="project" value="UniProtKB-SubCell"/>
</dbReference>
<feature type="transmembrane region" description="Helical" evidence="9">
    <location>
        <begin position="75"/>
        <end position="94"/>
    </location>
</feature>
<gene>
    <name evidence="11" type="ORF">SAMN05216377_12434</name>
</gene>
<dbReference type="PANTHER" id="PTHR45772">
    <property type="entry name" value="CONSERVED COMPONENT OF ABC TRANSPORTER FOR NATURAL AMINO ACIDS-RELATED"/>
    <property type="match status" value="1"/>
</dbReference>
<dbReference type="PANTHER" id="PTHR45772:SF8">
    <property type="entry name" value="HIGH-AFFINITY BRANCHED-CHAIN AMINO ACID TRANSPORT ATP-BINDING PROTEIN"/>
    <property type="match status" value="1"/>
</dbReference>
<evidence type="ECO:0000313" key="12">
    <source>
        <dbReference type="Proteomes" id="UP000198967"/>
    </source>
</evidence>
<keyword evidence="5" id="KW-0547">Nucleotide-binding</keyword>
<feature type="domain" description="ABC transporter" evidence="10">
    <location>
        <begin position="255"/>
        <end position="502"/>
    </location>
</feature>
<reference evidence="11 12" key="1">
    <citation type="submission" date="2016-10" db="EMBL/GenBank/DDBJ databases">
        <authorList>
            <person name="de Groot N.N."/>
        </authorList>
    </citation>
    <scope>NUCLEOTIDE SEQUENCE [LARGE SCALE GENOMIC DNA]</scope>
    <source>
        <strain evidence="11 12">CGMCC 4.3143</strain>
    </source>
</reference>
<dbReference type="AlphaFoldDB" id="A0A1G8D239"/>
<name>A0A1G8D239_PSEOR</name>
<keyword evidence="6 11" id="KW-0067">ATP-binding</keyword>
<dbReference type="InterPro" id="IPR043428">
    <property type="entry name" value="LivM-like"/>
</dbReference>
<keyword evidence="4 9" id="KW-0812">Transmembrane</keyword>
<evidence type="ECO:0000313" key="11">
    <source>
        <dbReference type="EMBL" id="SDH51796.1"/>
    </source>
</evidence>
<protein>
    <submittedName>
        <fullName evidence="11">Amino acid/amide ABC transporter membrane protein 2, HAAT family /amino acid/amide ABC transporter ATP-binding protein 1, HAAT family</fullName>
    </submittedName>
</protein>